<keyword evidence="1" id="KW-0472">Membrane</keyword>
<sequence length="67" mass="7526">MRRLTVFFQGVLTLGVVIMMLVSGLMVVSRGVSVELAQSLGLLALFLGLLLVTERRMTGRWFRWSGR</sequence>
<keyword evidence="1" id="KW-1133">Transmembrane helix</keyword>
<feature type="transmembrane region" description="Helical" evidence="1">
    <location>
        <begin position="34"/>
        <end position="53"/>
    </location>
</feature>
<dbReference type="Proteomes" id="UP001499990">
    <property type="component" value="Unassembled WGS sequence"/>
</dbReference>
<dbReference type="EMBL" id="BAAAYL010000001">
    <property type="protein sequence ID" value="GAA3379624.1"/>
    <property type="molecule type" value="Genomic_DNA"/>
</dbReference>
<proteinExistence type="predicted"/>
<organism evidence="3 4">
    <name type="scientific">Streptomyces sannanensis</name>
    <dbReference type="NCBI Taxonomy" id="285536"/>
    <lineage>
        <taxon>Bacteria</taxon>
        <taxon>Bacillati</taxon>
        <taxon>Actinomycetota</taxon>
        <taxon>Actinomycetes</taxon>
        <taxon>Kitasatosporales</taxon>
        <taxon>Streptomycetaceae</taxon>
        <taxon>Streptomyces</taxon>
    </lineage>
</organism>
<evidence type="ECO:0000313" key="3">
    <source>
        <dbReference type="EMBL" id="GAA3379624.1"/>
    </source>
</evidence>
<reference evidence="4" key="2">
    <citation type="journal article" date="2019" name="Int. J. Syst. Evol. Microbiol.">
        <title>The Global Catalogue of Microorganisms (GCM) 10K type strain sequencing project: providing services to taxonomists for standard genome sequencing and annotation.</title>
        <authorList>
            <consortium name="The Broad Institute Genomics Platform"/>
            <consortium name="The Broad Institute Genome Sequencing Center for Infectious Disease"/>
            <person name="Wu L."/>
            <person name="Ma J."/>
        </authorList>
    </citation>
    <scope>NUCLEOTIDE SEQUENCE [LARGE SCALE GENOMIC DNA]</scope>
    <source>
        <strain evidence="4">JCM 9651</strain>
    </source>
</reference>
<protein>
    <submittedName>
        <fullName evidence="3">Uncharacterized protein</fullName>
    </submittedName>
</protein>
<keyword evidence="1" id="KW-0812">Transmembrane</keyword>
<dbReference type="EMBL" id="BAAAYL010000001">
    <property type="protein sequence ID" value="GAA3368065.1"/>
    <property type="molecule type" value="Genomic_DNA"/>
</dbReference>
<keyword evidence="4" id="KW-1185">Reference proteome</keyword>
<evidence type="ECO:0000313" key="4">
    <source>
        <dbReference type="Proteomes" id="UP001499990"/>
    </source>
</evidence>
<evidence type="ECO:0000313" key="2">
    <source>
        <dbReference type="EMBL" id="GAA3368065.1"/>
    </source>
</evidence>
<reference evidence="3" key="1">
    <citation type="journal article" date="2014" name="Int. J. Syst. Evol. Microbiol.">
        <title>Complete genome of a new Firmicutes species belonging to the dominant human colonic microbiota ('Ruminococcus bicirculans') reveals two chromosomes and a selective capacity to utilize plant glucans.</title>
        <authorList>
            <consortium name="NISC Comparative Sequencing Program"/>
            <person name="Wegmann U."/>
            <person name="Louis P."/>
            <person name="Goesmann A."/>
            <person name="Henrissat B."/>
            <person name="Duncan S.H."/>
            <person name="Flint H.J."/>
        </authorList>
    </citation>
    <scope>NUCLEOTIDE SEQUENCE</scope>
    <source>
        <strain evidence="3">JCM 9651</strain>
    </source>
</reference>
<reference evidence="3" key="3">
    <citation type="submission" date="2023-12" db="EMBL/GenBank/DDBJ databases">
        <authorList>
            <person name="Sun Q."/>
            <person name="Inoue M."/>
        </authorList>
    </citation>
    <scope>NUCLEOTIDE SEQUENCE</scope>
    <source>
        <strain evidence="3">JCM 9651</strain>
    </source>
</reference>
<gene>
    <name evidence="2" type="ORF">GCM10020367_04920</name>
    <name evidence="3" type="ORF">GCM10020367_63930</name>
</gene>
<dbReference type="RefSeq" id="WP_345034232.1">
    <property type="nucleotide sequence ID" value="NZ_BAAAYL010000001.1"/>
</dbReference>
<name>A0ABP6SM42_9ACTN</name>
<accession>A0ABP6SM42</accession>
<comment type="caution">
    <text evidence="3">The sequence shown here is derived from an EMBL/GenBank/DDBJ whole genome shotgun (WGS) entry which is preliminary data.</text>
</comment>
<feature type="transmembrane region" description="Helical" evidence="1">
    <location>
        <begin position="7"/>
        <end position="28"/>
    </location>
</feature>
<evidence type="ECO:0000256" key="1">
    <source>
        <dbReference type="SAM" id="Phobius"/>
    </source>
</evidence>